<name>A0AAV5EPV3_ELECO</name>
<keyword evidence="4" id="KW-0560">Oxidoreductase</keyword>
<dbReference type="EMBL" id="BQKI01000077">
    <property type="protein sequence ID" value="GJN24457.1"/>
    <property type="molecule type" value="Genomic_DNA"/>
</dbReference>
<dbReference type="InterPro" id="IPR004294">
    <property type="entry name" value="Carotenoid_Oase"/>
</dbReference>
<protein>
    <submittedName>
        <fullName evidence="7">Uncharacterized protein</fullName>
    </submittedName>
</protein>
<evidence type="ECO:0000256" key="6">
    <source>
        <dbReference type="PIRSR" id="PIRSR604294-1"/>
    </source>
</evidence>
<comment type="similarity">
    <text evidence="1">Belongs to the carotenoid oxygenase family.</text>
</comment>
<dbReference type="Proteomes" id="UP001054889">
    <property type="component" value="Unassembled WGS sequence"/>
</dbReference>
<dbReference type="PANTHER" id="PTHR10543:SF94">
    <property type="entry name" value="CAROTENOID CLEAVAGE DIOXYGENASE 8 HOMOLOG A, CHLOROPLASTIC"/>
    <property type="match status" value="1"/>
</dbReference>
<keyword evidence="4" id="KW-0223">Dioxygenase</keyword>
<keyword evidence="8" id="KW-1185">Reference proteome</keyword>
<dbReference type="GO" id="GO:0010436">
    <property type="term" value="F:carotenoid dioxygenase activity"/>
    <property type="evidence" value="ECO:0007669"/>
    <property type="project" value="TreeGrafter"/>
</dbReference>
<feature type="binding site" evidence="6">
    <location>
        <position position="234"/>
    </location>
    <ligand>
        <name>Fe cation</name>
        <dbReference type="ChEBI" id="CHEBI:24875"/>
        <note>catalytic</note>
    </ligand>
</feature>
<gene>
    <name evidence="7" type="primary">gb12196</name>
    <name evidence="7" type="ORF">PR202_gb12196</name>
</gene>
<evidence type="ECO:0000256" key="3">
    <source>
        <dbReference type="ARBA" id="ARBA00022946"/>
    </source>
</evidence>
<evidence type="ECO:0000313" key="7">
    <source>
        <dbReference type="EMBL" id="GJN24457.1"/>
    </source>
</evidence>
<dbReference type="GO" id="GO:0046872">
    <property type="term" value="F:metal ion binding"/>
    <property type="evidence" value="ECO:0007669"/>
    <property type="project" value="UniProtKB-KW"/>
</dbReference>
<dbReference type="AlphaFoldDB" id="A0AAV5EPV3"/>
<accession>A0AAV5EPV3</accession>
<feature type="binding site" evidence="6">
    <location>
        <position position="549"/>
    </location>
    <ligand>
        <name>Fe cation</name>
        <dbReference type="ChEBI" id="CHEBI:24875"/>
        <note>catalytic</note>
    </ligand>
</feature>
<feature type="binding site" evidence="6">
    <location>
        <position position="291"/>
    </location>
    <ligand>
        <name>Fe cation</name>
        <dbReference type="ChEBI" id="CHEBI:24875"/>
        <note>catalytic</note>
    </ligand>
</feature>
<keyword evidence="2 6" id="KW-0479">Metal-binding</keyword>
<evidence type="ECO:0000256" key="1">
    <source>
        <dbReference type="ARBA" id="ARBA00006787"/>
    </source>
</evidence>
<feature type="binding site" evidence="6">
    <location>
        <position position="359"/>
    </location>
    <ligand>
        <name>Fe cation</name>
        <dbReference type="ChEBI" id="CHEBI:24875"/>
        <note>catalytic</note>
    </ligand>
</feature>
<comment type="caution">
    <text evidence="7">The sequence shown here is derived from an EMBL/GenBank/DDBJ whole genome shotgun (WGS) entry which is preliminary data.</text>
</comment>
<evidence type="ECO:0000313" key="8">
    <source>
        <dbReference type="Proteomes" id="UP001054889"/>
    </source>
</evidence>
<reference evidence="7" key="2">
    <citation type="submission" date="2021-12" db="EMBL/GenBank/DDBJ databases">
        <title>Resequencing data analysis of finger millet.</title>
        <authorList>
            <person name="Hatakeyama M."/>
            <person name="Aluri S."/>
            <person name="Balachadran M.T."/>
            <person name="Sivarajan S.R."/>
            <person name="Poveda L."/>
            <person name="Shimizu-Inatsugi R."/>
            <person name="Schlapbach R."/>
            <person name="Sreeman S.M."/>
            <person name="Shimizu K.K."/>
        </authorList>
    </citation>
    <scope>NUCLEOTIDE SEQUENCE</scope>
</reference>
<evidence type="ECO:0000256" key="4">
    <source>
        <dbReference type="ARBA" id="ARBA00022964"/>
    </source>
</evidence>
<sequence>MTASYLPTLSSAPRSFLCPQRTSSLSSATGRRNPVFHPVKPAADCCSTKNPASAWTSARHERWEGDLAVEGQLPAWLKGTYLRNGPGVWEVGSTAMEHLFDGYATLVRVSFRDGRATGAHRQVDSDAYTSAKSHGRAIHREFAHCPTNNPNNNNNLLDRVIDLVGLVTGTSLTVNPNTAVARLSDGRVVCLSETTKSTTLIDPETLGTIGKFTYTDGLSGKSRLLQLLPLQSAHPVVTETEFMTVLPDLNSLVTRRRPGYLVVRMEAGSNERKVVGRVECRGGPTMPGWVHSFAVTENFVVVPEMALRYSAASLVNNSERASFYALDWIPESGSYLHVMCKRTGNTVASVEVPPFVVIHFINAYEEKRHDGQPTAVVVDGCDHNGDPAILDALTLHSLRSLRGKDVLPDARVARFRIPLDGSPYGELESALDPEEHGRAMDMCSINPAYHGKKYRYAYACGARRPCNFPNTIAKIDLVDKTAKSWHENGVVPSEPFFVARPGASDEDDGVVICTVNSDGGGSYTLVLDAEKFQEIARVRFPHSLPCGFHAFWIPDKM</sequence>
<evidence type="ECO:0000256" key="2">
    <source>
        <dbReference type="ARBA" id="ARBA00022723"/>
    </source>
</evidence>
<dbReference type="GO" id="GO:0009507">
    <property type="term" value="C:chloroplast"/>
    <property type="evidence" value="ECO:0007669"/>
    <property type="project" value="TreeGrafter"/>
</dbReference>
<evidence type="ECO:0000256" key="5">
    <source>
        <dbReference type="ARBA" id="ARBA00023004"/>
    </source>
</evidence>
<keyword evidence="3" id="KW-0809">Transit peptide</keyword>
<comment type="cofactor">
    <cofactor evidence="6">
        <name>Fe(2+)</name>
        <dbReference type="ChEBI" id="CHEBI:29033"/>
    </cofactor>
    <text evidence="6">Binds 1 Fe(2+) ion per subunit.</text>
</comment>
<keyword evidence="5 6" id="KW-0408">Iron</keyword>
<proteinExistence type="inferred from homology"/>
<dbReference type="Pfam" id="PF03055">
    <property type="entry name" value="RPE65"/>
    <property type="match status" value="1"/>
</dbReference>
<dbReference type="GO" id="GO:0016121">
    <property type="term" value="P:carotene catabolic process"/>
    <property type="evidence" value="ECO:0007669"/>
    <property type="project" value="TreeGrafter"/>
</dbReference>
<reference evidence="7" key="1">
    <citation type="journal article" date="2018" name="DNA Res.">
        <title>Multiple hybrid de novo genome assembly of finger millet, an orphan allotetraploid crop.</title>
        <authorList>
            <person name="Hatakeyama M."/>
            <person name="Aluri S."/>
            <person name="Balachadran M.T."/>
            <person name="Sivarajan S.R."/>
            <person name="Patrignani A."/>
            <person name="Gruter S."/>
            <person name="Poveda L."/>
            <person name="Shimizu-Inatsugi R."/>
            <person name="Baeten J."/>
            <person name="Francoijs K.J."/>
            <person name="Nataraja K.N."/>
            <person name="Reddy Y.A.N."/>
            <person name="Phadnis S."/>
            <person name="Ravikumar R.L."/>
            <person name="Schlapbach R."/>
            <person name="Sreeman S.M."/>
            <person name="Shimizu K.K."/>
        </authorList>
    </citation>
    <scope>NUCLEOTIDE SEQUENCE</scope>
</reference>
<organism evidence="7 8">
    <name type="scientific">Eleusine coracana subsp. coracana</name>
    <dbReference type="NCBI Taxonomy" id="191504"/>
    <lineage>
        <taxon>Eukaryota</taxon>
        <taxon>Viridiplantae</taxon>
        <taxon>Streptophyta</taxon>
        <taxon>Embryophyta</taxon>
        <taxon>Tracheophyta</taxon>
        <taxon>Spermatophyta</taxon>
        <taxon>Magnoliopsida</taxon>
        <taxon>Liliopsida</taxon>
        <taxon>Poales</taxon>
        <taxon>Poaceae</taxon>
        <taxon>PACMAD clade</taxon>
        <taxon>Chloridoideae</taxon>
        <taxon>Cynodonteae</taxon>
        <taxon>Eleusininae</taxon>
        <taxon>Eleusine</taxon>
    </lineage>
</organism>
<dbReference type="PANTHER" id="PTHR10543">
    <property type="entry name" value="BETA-CAROTENE DIOXYGENASE"/>
    <property type="match status" value="1"/>
</dbReference>